<organism evidence="1 2">
    <name type="scientific">Favolaschia claudopus</name>
    <dbReference type="NCBI Taxonomy" id="2862362"/>
    <lineage>
        <taxon>Eukaryota</taxon>
        <taxon>Fungi</taxon>
        <taxon>Dikarya</taxon>
        <taxon>Basidiomycota</taxon>
        <taxon>Agaricomycotina</taxon>
        <taxon>Agaricomycetes</taxon>
        <taxon>Agaricomycetidae</taxon>
        <taxon>Agaricales</taxon>
        <taxon>Marasmiineae</taxon>
        <taxon>Mycenaceae</taxon>
        <taxon>Favolaschia</taxon>
    </lineage>
</organism>
<dbReference type="AlphaFoldDB" id="A0AAW0BT63"/>
<dbReference type="Proteomes" id="UP001362999">
    <property type="component" value="Unassembled WGS sequence"/>
</dbReference>
<accession>A0AAW0BT63</accession>
<keyword evidence="2" id="KW-1185">Reference proteome</keyword>
<proteinExistence type="predicted"/>
<protein>
    <submittedName>
        <fullName evidence="1">Uncharacterized protein</fullName>
    </submittedName>
</protein>
<sequence length="252" mass="27755">MGQTRTTEECYPLDNTADGRLAPLRTSTLCSLTLLGHASVIIPLRPPPCLYVRLRLIPDTHSPAESTYPIAIPLLPTLLALHTPQPDLQSCLLTMGLGTFGILLSTSFHRRSRAAHRARFPLIPCPPLGTALTSGYLFVHRLHIYPYDMDNSTSLSSTVRPRSVANASLEVYSRRLWHDTGEAAGHHRGMVEGSERPDEVPAGRMRMENGERGDLQAGVGRIDGRGHMHSSLSVLHLDDEKHAGYETGRRTD</sequence>
<evidence type="ECO:0000313" key="1">
    <source>
        <dbReference type="EMBL" id="KAK7029982.1"/>
    </source>
</evidence>
<reference evidence="1 2" key="1">
    <citation type="journal article" date="2024" name="J Genomics">
        <title>Draft genome sequencing and assembly of Favolaschia claudopus CIRM-BRFM 2984 isolated from oak limbs.</title>
        <authorList>
            <person name="Navarro D."/>
            <person name="Drula E."/>
            <person name="Chaduli D."/>
            <person name="Cazenave R."/>
            <person name="Ahrendt S."/>
            <person name="Wang J."/>
            <person name="Lipzen A."/>
            <person name="Daum C."/>
            <person name="Barry K."/>
            <person name="Grigoriev I.V."/>
            <person name="Favel A."/>
            <person name="Rosso M.N."/>
            <person name="Martin F."/>
        </authorList>
    </citation>
    <scope>NUCLEOTIDE SEQUENCE [LARGE SCALE GENOMIC DNA]</scope>
    <source>
        <strain evidence="1 2">CIRM-BRFM 2984</strain>
    </source>
</reference>
<comment type="caution">
    <text evidence="1">The sequence shown here is derived from an EMBL/GenBank/DDBJ whole genome shotgun (WGS) entry which is preliminary data.</text>
</comment>
<name>A0AAW0BT63_9AGAR</name>
<evidence type="ECO:0000313" key="2">
    <source>
        <dbReference type="Proteomes" id="UP001362999"/>
    </source>
</evidence>
<dbReference type="EMBL" id="JAWWNJ010000026">
    <property type="protein sequence ID" value="KAK7029982.1"/>
    <property type="molecule type" value="Genomic_DNA"/>
</dbReference>
<gene>
    <name evidence="1" type="ORF">R3P38DRAFT_3188911</name>
</gene>